<proteinExistence type="predicted"/>
<gene>
    <name evidence="1" type="ORF">F2Q69_00046470</name>
</gene>
<protein>
    <submittedName>
        <fullName evidence="1">Uncharacterized protein</fullName>
    </submittedName>
</protein>
<reference evidence="1" key="1">
    <citation type="submission" date="2019-12" db="EMBL/GenBank/DDBJ databases">
        <title>Genome sequencing and annotation of Brassica cretica.</title>
        <authorList>
            <person name="Studholme D.J."/>
            <person name="Sarris P."/>
        </authorList>
    </citation>
    <scope>NUCLEOTIDE SEQUENCE</scope>
    <source>
        <strain evidence="1">PFS-109/04</strain>
        <tissue evidence="1">Leaf</tissue>
    </source>
</reference>
<organism evidence="1 2">
    <name type="scientific">Brassica cretica</name>
    <name type="common">Mustard</name>
    <dbReference type="NCBI Taxonomy" id="69181"/>
    <lineage>
        <taxon>Eukaryota</taxon>
        <taxon>Viridiplantae</taxon>
        <taxon>Streptophyta</taxon>
        <taxon>Embryophyta</taxon>
        <taxon>Tracheophyta</taxon>
        <taxon>Spermatophyta</taxon>
        <taxon>Magnoliopsida</taxon>
        <taxon>eudicotyledons</taxon>
        <taxon>Gunneridae</taxon>
        <taxon>Pentapetalae</taxon>
        <taxon>rosids</taxon>
        <taxon>malvids</taxon>
        <taxon>Brassicales</taxon>
        <taxon>Brassicaceae</taxon>
        <taxon>Brassiceae</taxon>
        <taxon>Brassica</taxon>
    </lineage>
</organism>
<comment type="caution">
    <text evidence="1">The sequence shown here is derived from an EMBL/GenBank/DDBJ whole genome shotgun (WGS) entry which is preliminary data.</text>
</comment>
<dbReference type="EMBL" id="QGKX02001347">
    <property type="protein sequence ID" value="KAF3523868.1"/>
    <property type="molecule type" value="Genomic_DNA"/>
</dbReference>
<accession>A0A8S9PRC2</accession>
<evidence type="ECO:0000313" key="2">
    <source>
        <dbReference type="Proteomes" id="UP000712600"/>
    </source>
</evidence>
<evidence type="ECO:0000313" key="1">
    <source>
        <dbReference type="EMBL" id="KAF3523868.1"/>
    </source>
</evidence>
<dbReference type="AlphaFoldDB" id="A0A8S9PRC2"/>
<dbReference type="Proteomes" id="UP000712600">
    <property type="component" value="Unassembled WGS sequence"/>
</dbReference>
<sequence length="131" mass="14407">MAVVSEALAIKSALLEKVSLGGFNNLEAMIKSKDSMLEIQGILHDIRTLRHSFHYISFSCISPLGNVAADSQPREDFAGLSMLWVYGRGLVEIGGSIIMERIGCDPLCLLSKHYKKTARILREKIVGISSE</sequence>
<name>A0A8S9PRC2_BRACR</name>